<proteinExistence type="predicted"/>
<evidence type="ECO:0000256" key="1">
    <source>
        <dbReference type="ARBA" id="ARBA00023015"/>
    </source>
</evidence>
<dbReference type="GO" id="GO:0003700">
    <property type="term" value="F:DNA-binding transcription factor activity"/>
    <property type="evidence" value="ECO:0007669"/>
    <property type="project" value="InterPro"/>
</dbReference>
<keyword evidence="1" id="KW-0805">Transcription regulation</keyword>
<reference evidence="5 7" key="1">
    <citation type="submission" date="2020-06" db="EMBL/GenBank/DDBJ databases">
        <title>Anoxygenic phototrophic Chloroflexota member uses a Type I reaction center.</title>
        <authorList>
            <person name="Tsuji J.M."/>
            <person name="Shaw N.A."/>
            <person name="Nagashima S."/>
            <person name="Venkiteswaran J."/>
            <person name="Schiff S.L."/>
            <person name="Hanada S."/>
            <person name="Tank M."/>
            <person name="Neufeld J.D."/>
        </authorList>
    </citation>
    <scope>NUCLEOTIDE SEQUENCE [LARGE SCALE GENOMIC DNA]</scope>
    <source>
        <strain evidence="5">L227-S17</strain>
    </source>
</reference>
<evidence type="ECO:0000259" key="4">
    <source>
        <dbReference type="PROSITE" id="PS50995"/>
    </source>
</evidence>
<keyword evidence="8" id="KW-1185">Reference proteome</keyword>
<dbReference type="Proteomes" id="UP000521676">
    <property type="component" value="Unassembled WGS sequence"/>
</dbReference>
<dbReference type="InterPro" id="IPR036390">
    <property type="entry name" value="WH_DNA-bd_sf"/>
</dbReference>
<dbReference type="GO" id="GO:0003677">
    <property type="term" value="F:DNA binding"/>
    <property type="evidence" value="ECO:0007669"/>
    <property type="project" value="UniProtKB-KW"/>
</dbReference>
<feature type="domain" description="HTH marR-type" evidence="4">
    <location>
        <begin position="32"/>
        <end position="161"/>
    </location>
</feature>
<dbReference type="PROSITE" id="PS50995">
    <property type="entry name" value="HTH_MARR_2"/>
    <property type="match status" value="1"/>
</dbReference>
<dbReference type="PANTHER" id="PTHR42756">
    <property type="entry name" value="TRANSCRIPTIONAL REGULATOR, MARR"/>
    <property type="match status" value="1"/>
</dbReference>
<dbReference type="EMBL" id="JACATZ010000003">
    <property type="protein sequence ID" value="NWJ48797.1"/>
    <property type="molecule type" value="Genomic_DNA"/>
</dbReference>
<dbReference type="SUPFAM" id="SSF46785">
    <property type="entry name" value="Winged helix' DNA-binding domain"/>
    <property type="match status" value="1"/>
</dbReference>
<dbReference type="EMBL" id="CP128400">
    <property type="protein sequence ID" value="WJW68728.1"/>
    <property type="molecule type" value="Genomic_DNA"/>
</dbReference>
<sequence>MSNQIAGNESVHKARIAWERLTEGVTWAGGARLPLMLRLARANKVVIPRYEEHMGLSIPQMRILIEALDPDGVIQSALHKYYGIDPASISRTLQAMERDDLVTRRVDEQDSRNMRVFLTEKGRAIAESFPERIAEFEQRMVAGLSDEEILQMHRLFEHIENNLTGNE</sequence>
<dbReference type="AlphaFoldDB" id="A0A8T7M9H3"/>
<evidence type="ECO:0000313" key="5">
    <source>
        <dbReference type="EMBL" id="NWJ48797.1"/>
    </source>
</evidence>
<evidence type="ECO:0000313" key="8">
    <source>
        <dbReference type="Proteomes" id="UP001431572"/>
    </source>
</evidence>
<dbReference type="InterPro" id="IPR000835">
    <property type="entry name" value="HTH_MarR-typ"/>
</dbReference>
<dbReference type="Proteomes" id="UP001431572">
    <property type="component" value="Chromosome 2"/>
</dbReference>
<dbReference type="SMART" id="SM00347">
    <property type="entry name" value="HTH_MARR"/>
    <property type="match status" value="1"/>
</dbReference>
<evidence type="ECO:0000256" key="3">
    <source>
        <dbReference type="ARBA" id="ARBA00023163"/>
    </source>
</evidence>
<organism evidence="5 7">
    <name type="scientific">Candidatus Chlorohelix allophototropha</name>
    <dbReference type="NCBI Taxonomy" id="3003348"/>
    <lineage>
        <taxon>Bacteria</taxon>
        <taxon>Bacillati</taxon>
        <taxon>Chloroflexota</taxon>
        <taxon>Chloroflexia</taxon>
        <taxon>Candidatus Chloroheliales</taxon>
        <taxon>Candidatus Chloroheliaceae</taxon>
        <taxon>Candidatus Chlorohelix</taxon>
    </lineage>
</organism>
<dbReference type="PRINTS" id="PR00598">
    <property type="entry name" value="HTHMARR"/>
</dbReference>
<reference evidence="6" key="2">
    <citation type="journal article" date="2024" name="Nature">
        <title>Anoxygenic phototroph of the Chloroflexota uses a type I reaction centre.</title>
        <authorList>
            <person name="Tsuji J.M."/>
            <person name="Shaw N.A."/>
            <person name="Nagashima S."/>
            <person name="Venkiteswaran J.J."/>
            <person name="Schiff S.L."/>
            <person name="Watanabe T."/>
            <person name="Fukui M."/>
            <person name="Hanada S."/>
            <person name="Tank M."/>
            <person name="Neufeld J.D."/>
        </authorList>
    </citation>
    <scope>NUCLEOTIDE SEQUENCE</scope>
    <source>
        <strain evidence="6">L227-S17</strain>
    </source>
</reference>
<gene>
    <name evidence="5" type="ORF">HXX08_23305</name>
    <name evidence="6" type="ORF">OZ401_004345</name>
</gene>
<accession>A0A8T7M9H3</accession>
<evidence type="ECO:0000256" key="2">
    <source>
        <dbReference type="ARBA" id="ARBA00023125"/>
    </source>
</evidence>
<evidence type="ECO:0000313" key="6">
    <source>
        <dbReference type="EMBL" id="WJW68728.1"/>
    </source>
</evidence>
<dbReference type="InterPro" id="IPR036388">
    <property type="entry name" value="WH-like_DNA-bd_sf"/>
</dbReference>
<dbReference type="Gene3D" id="1.10.10.10">
    <property type="entry name" value="Winged helix-like DNA-binding domain superfamily/Winged helix DNA-binding domain"/>
    <property type="match status" value="1"/>
</dbReference>
<dbReference type="PANTHER" id="PTHR42756:SF1">
    <property type="entry name" value="TRANSCRIPTIONAL REPRESSOR OF EMRAB OPERON"/>
    <property type="match status" value="1"/>
</dbReference>
<dbReference type="Pfam" id="PF01047">
    <property type="entry name" value="MarR"/>
    <property type="match status" value="1"/>
</dbReference>
<protein>
    <submittedName>
        <fullName evidence="5">MarR family transcriptional regulator</fullName>
    </submittedName>
</protein>
<name>A0A8T7M9H3_9CHLR</name>
<dbReference type="RefSeq" id="WP_341470634.1">
    <property type="nucleotide sequence ID" value="NZ_CP128400.1"/>
</dbReference>
<keyword evidence="2" id="KW-0238">DNA-binding</keyword>
<keyword evidence="3" id="KW-0804">Transcription</keyword>
<evidence type="ECO:0000313" key="7">
    <source>
        <dbReference type="Proteomes" id="UP000521676"/>
    </source>
</evidence>